<reference evidence="5" key="1">
    <citation type="journal article" date="2002" name="Science">
        <title>The draft genome of Ciona intestinalis: insights into chordate and vertebrate origins.</title>
        <authorList>
            <person name="Dehal P."/>
            <person name="Satou Y."/>
            <person name="Campbell R.K."/>
            <person name="Chapman J."/>
            <person name="Degnan B."/>
            <person name="De Tomaso A."/>
            <person name="Davidson B."/>
            <person name="Di Gregorio A."/>
            <person name="Gelpke M."/>
            <person name="Goodstein D.M."/>
            <person name="Harafuji N."/>
            <person name="Hastings K.E."/>
            <person name="Ho I."/>
            <person name="Hotta K."/>
            <person name="Huang W."/>
            <person name="Kawashima T."/>
            <person name="Lemaire P."/>
            <person name="Martinez D."/>
            <person name="Meinertzhagen I.A."/>
            <person name="Necula S."/>
            <person name="Nonaka M."/>
            <person name="Putnam N."/>
            <person name="Rash S."/>
            <person name="Saiga H."/>
            <person name="Satake M."/>
            <person name="Terry A."/>
            <person name="Yamada L."/>
            <person name="Wang H.G."/>
            <person name="Awazu S."/>
            <person name="Azumi K."/>
            <person name="Boore J."/>
            <person name="Branno M."/>
            <person name="Chin-Bow S."/>
            <person name="DeSantis R."/>
            <person name="Doyle S."/>
            <person name="Francino P."/>
            <person name="Keys D.N."/>
            <person name="Haga S."/>
            <person name="Hayashi H."/>
            <person name="Hino K."/>
            <person name="Imai K.S."/>
            <person name="Inaba K."/>
            <person name="Kano S."/>
            <person name="Kobayashi K."/>
            <person name="Kobayashi M."/>
            <person name="Lee B.I."/>
            <person name="Makabe K.W."/>
            <person name="Manohar C."/>
            <person name="Matassi G."/>
            <person name="Medina M."/>
            <person name="Mochizuki Y."/>
            <person name="Mount S."/>
            <person name="Morishita T."/>
            <person name="Miura S."/>
            <person name="Nakayama A."/>
            <person name="Nishizaka S."/>
            <person name="Nomoto H."/>
            <person name="Ohta F."/>
            <person name="Oishi K."/>
            <person name="Rigoutsos I."/>
            <person name="Sano M."/>
            <person name="Sasaki A."/>
            <person name="Sasakura Y."/>
            <person name="Shoguchi E."/>
            <person name="Shin-i T."/>
            <person name="Spagnuolo A."/>
            <person name="Stainier D."/>
            <person name="Suzuki M.M."/>
            <person name="Tassy O."/>
            <person name="Takatori N."/>
            <person name="Tokuoka M."/>
            <person name="Yagi K."/>
            <person name="Yoshizaki F."/>
            <person name="Wada S."/>
            <person name="Zhang C."/>
            <person name="Hyatt P.D."/>
            <person name="Larimer F."/>
            <person name="Detter C."/>
            <person name="Doggett N."/>
            <person name="Glavina T."/>
            <person name="Hawkins T."/>
            <person name="Richardson P."/>
            <person name="Lucas S."/>
            <person name="Kohara Y."/>
            <person name="Levine M."/>
            <person name="Satoh N."/>
            <person name="Rokhsar D.S."/>
        </authorList>
    </citation>
    <scope>NUCLEOTIDE SEQUENCE [LARGE SCALE GENOMIC DNA]</scope>
</reference>
<dbReference type="AlphaFoldDB" id="H2XL36"/>
<dbReference type="SUPFAM" id="SSF54506">
    <property type="entry name" value="Diaminopimelate epimerase-like"/>
    <property type="match status" value="1"/>
</dbReference>
<proteinExistence type="inferred from homology"/>
<sequence>MCDVITTVDMHSGGSPMRIITSGIPEIVGKTYKERFEYVTTKLDYVREFLCYEPRGYRYMTCILPVLPDDEADLGVIFIAATLYLPMCGEALTCFARYAVDKNLVNMTTPETKIDIQCPCGIVTCHVDCTNGKAGKVRLESVPCYLHSSDIQLVLDNDVNVTVDLLYGGAYYVIVSCYELQKKLSMENFRVLEALSYDVTVKMRKYVKEKYQEDNRPFICGTIVRSHVRNSNSSEHFVNVGEMLINRGYCGSATMSRATLDYFQGHLNIGESRVYNSIVTNEGTTATVLRTANYGNKKAVIIGIQGIGFYTGKHEFTFEHSDNLKNGFLVK</sequence>
<protein>
    <recommendedName>
        <fullName evidence="3">trans-L-3-hydroxyproline dehydratase</fullName>
        <ecNumber evidence="3">4.2.1.77</ecNumber>
    </recommendedName>
</protein>
<dbReference type="Pfam" id="PF05544">
    <property type="entry name" value="Pro_racemase"/>
    <property type="match status" value="1"/>
</dbReference>
<dbReference type="Proteomes" id="UP000008144">
    <property type="component" value="Unassembled WGS sequence"/>
</dbReference>
<dbReference type="GeneTree" id="ENSGT00390000002032"/>
<evidence type="ECO:0000313" key="5">
    <source>
        <dbReference type="Proteomes" id="UP000008144"/>
    </source>
</evidence>
<dbReference type="GO" id="GO:0050346">
    <property type="term" value="F:trans-L-3-hydroxyproline dehydratase activity"/>
    <property type="evidence" value="ECO:0007669"/>
    <property type="project" value="UniProtKB-EC"/>
</dbReference>
<dbReference type="SFLD" id="SFLDS00028">
    <property type="entry name" value="Proline_Racemase"/>
    <property type="match status" value="1"/>
</dbReference>
<dbReference type="Gene3D" id="3.10.310.10">
    <property type="entry name" value="Diaminopimelate Epimerase, Chain A, domain 1"/>
    <property type="match status" value="2"/>
</dbReference>
<gene>
    <name evidence="4" type="primary">LOC100178684</name>
</gene>
<evidence type="ECO:0000256" key="1">
    <source>
        <dbReference type="ARBA" id="ARBA00001148"/>
    </source>
</evidence>
<dbReference type="Ensembl" id="ENSCINT00000036080.1">
    <property type="protein sequence ID" value="ENSCINP00000030368.1"/>
    <property type="gene ID" value="ENSCING00000019232.1"/>
</dbReference>
<organism evidence="4 5">
    <name type="scientific">Ciona intestinalis</name>
    <name type="common">Transparent sea squirt</name>
    <name type="synonym">Ascidia intestinalis</name>
    <dbReference type="NCBI Taxonomy" id="7719"/>
    <lineage>
        <taxon>Eukaryota</taxon>
        <taxon>Metazoa</taxon>
        <taxon>Chordata</taxon>
        <taxon>Tunicata</taxon>
        <taxon>Ascidiacea</taxon>
        <taxon>Phlebobranchia</taxon>
        <taxon>Cionidae</taxon>
        <taxon>Ciona</taxon>
    </lineage>
</organism>
<dbReference type="GO" id="GO:0016836">
    <property type="term" value="F:hydro-lyase activity"/>
    <property type="evidence" value="ECO:0000318"/>
    <property type="project" value="GO_Central"/>
</dbReference>
<reference evidence="4" key="3">
    <citation type="submission" date="2025-09" db="UniProtKB">
        <authorList>
            <consortium name="Ensembl"/>
        </authorList>
    </citation>
    <scope>IDENTIFICATION</scope>
</reference>
<evidence type="ECO:0000313" key="4">
    <source>
        <dbReference type="Ensembl" id="ENSCINP00000030368.1"/>
    </source>
</evidence>
<name>H2XL36_CIOIN</name>
<evidence type="ECO:0000256" key="3">
    <source>
        <dbReference type="ARBA" id="ARBA00013105"/>
    </source>
</evidence>
<dbReference type="FunFam" id="3.10.310.10:FF:000003">
    <property type="entry name" value="Proline racemase"/>
    <property type="match status" value="1"/>
</dbReference>
<dbReference type="InterPro" id="IPR008794">
    <property type="entry name" value="Pro_racemase_fam"/>
</dbReference>
<dbReference type="PANTHER" id="PTHR33442">
    <property type="entry name" value="TRANS-3-HYDROXY-L-PROLINE DEHYDRATASE"/>
    <property type="match status" value="1"/>
</dbReference>
<dbReference type="EC" id="4.2.1.77" evidence="3"/>
<dbReference type="HOGENOM" id="CLU_036729_0_0_1"/>
<dbReference type="PANTHER" id="PTHR33442:SF1">
    <property type="entry name" value="TRANS-3-HYDROXY-L-PROLINE DEHYDRATASE"/>
    <property type="match status" value="1"/>
</dbReference>
<accession>H2XL36</accession>
<keyword evidence="5" id="KW-1185">Reference proteome</keyword>
<comment type="catalytic activity">
    <reaction evidence="1">
        <text>trans-3-hydroxy-L-proline = 1-pyrroline-2-carboxylate + H2O</text>
        <dbReference type="Rhea" id="RHEA:10320"/>
        <dbReference type="ChEBI" id="CHEBI:15377"/>
        <dbReference type="ChEBI" id="CHEBI:39785"/>
        <dbReference type="ChEBI" id="CHEBI:57938"/>
        <dbReference type="EC" id="4.2.1.77"/>
    </reaction>
</comment>
<comment type="similarity">
    <text evidence="2">Belongs to the proline racemase family.</text>
</comment>
<evidence type="ECO:0000256" key="2">
    <source>
        <dbReference type="ARBA" id="ARBA00007529"/>
    </source>
</evidence>
<reference evidence="4" key="2">
    <citation type="submission" date="2025-08" db="UniProtKB">
        <authorList>
            <consortium name="Ensembl"/>
        </authorList>
    </citation>
    <scope>IDENTIFICATION</scope>
</reference>
<dbReference type="PIRSF" id="PIRSF029792">
    <property type="entry name" value="Pro_racemase"/>
    <property type="match status" value="1"/>
</dbReference>
<dbReference type="InParanoid" id="H2XL36"/>
<dbReference type="STRING" id="7719.ENSCINP00000030368"/>